<dbReference type="Proteomes" id="UP000070700">
    <property type="component" value="Unassembled WGS sequence"/>
</dbReference>
<gene>
    <name evidence="6" type="ORF">LY89DRAFT_153773</name>
</gene>
<feature type="compositionally biased region" description="Basic and acidic residues" evidence="3">
    <location>
        <begin position="182"/>
        <end position="198"/>
    </location>
</feature>
<dbReference type="PANTHER" id="PTHR10039">
    <property type="entry name" value="AMELOGENIN"/>
    <property type="match status" value="1"/>
</dbReference>
<dbReference type="InParanoid" id="A0A194WYY6"/>
<dbReference type="PANTHER" id="PTHR10039:SF15">
    <property type="entry name" value="NACHT DOMAIN-CONTAINING PROTEIN"/>
    <property type="match status" value="1"/>
</dbReference>
<dbReference type="Pfam" id="PF24883">
    <property type="entry name" value="NPHP3_N"/>
    <property type="match status" value="1"/>
</dbReference>
<dbReference type="RefSeq" id="XP_018067531.1">
    <property type="nucleotide sequence ID" value="XM_018205434.1"/>
</dbReference>
<dbReference type="PROSITE" id="PS50088">
    <property type="entry name" value="ANK_REPEAT"/>
    <property type="match status" value="4"/>
</dbReference>
<dbReference type="SMART" id="SM00248">
    <property type="entry name" value="ANK"/>
    <property type="match status" value="5"/>
</dbReference>
<dbReference type="Gene3D" id="1.25.40.20">
    <property type="entry name" value="Ankyrin repeat-containing domain"/>
    <property type="match status" value="2"/>
</dbReference>
<evidence type="ECO:0000256" key="2">
    <source>
        <dbReference type="PROSITE-ProRule" id="PRU00023"/>
    </source>
</evidence>
<dbReference type="Pfam" id="PF12796">
    <property type="entry name" value="Ank_2"/>
    <property type="match status" value="2"/>
</dbReference>
<dbReference type="EMBL" id="KQ947422">
    <property type="protein sequence ID" value="KUJ13176.1"/>
    <property type="molecule type" value="Genomic_DNA"/>
</dbReference>
<feature type="domain" description="GPI inositol-deacylase winged helix" evidence="4">
    <location>
        <begin position="500"/>
        <end position="577"/>
    </location>
</feature>
<proteinExistence type="predicted"/>
<dbReference type="InterPro" id="IPR002110">
    <property type="entry name" value="Ankyrin_rpt"/>
</dbReference>
<keyword evidence="2" id="KW-0040">ANK repeat</keyword>
<dbReference type="SUPFAM" id="SSF52540">
    <property type="entry name" value="P-loop containing nucleoside triphosphate hydrolases"/>
    <property type="match status" value="1"/>
</dbReference>
<evidence type="ECO:0000256" key="3">
    <source>
        <dbReference type="SAM" id="MobiDB-lite"/>
    </source>
</evidence>
<accession>A0A194WYY6</accession>
<evidence type="ECO:0000313" key="7">
    <source>
        <dbReference type="Proteomes" id="UP000070700"/>
    </source>
</evidence>
<dbReference type="STRING" id="149040.A0A194WYY6"/>
<dbReference type="InterPro" id="IPR036770">
    <property type="entry name" value="Ankyrin_rpt-contain_sf"/>
</dbReference>
<dbReference type="InterPro" id="IPR056884">
    <property type="entry name" value="NPHP3-like_N"/>
</dbReference>
<protein>
    <submittedName>
        <fullName evidence="6">Uncharacterized protein</fullName>
    </submittedName>
</protein>
<reference evidence="6 7" key="1">
    <citation type="submission" date="2015-10" db="EMBL/GenBank/DDBJ databases">
        <title>Full genome of DAOMC 229536 Phialocephala scopiformis, a fungal endophyte of spruce producing the potent anti-insectan compound rugulosin.</title>
        <authorList>
            <consortium name="DOE Joint Genome Institute"/>
            <person name="Walker A.K."/>
            <person name="Frasz S.L."/>
            <person name="Seifert K.A."/>
            <person name="Miller J.D."/>
            <person name="Mondo S.J."/>
            <person name="Labutti K."/>
            <person name="Lipzen A."/>
            <person name="Dockter R."/>
            <person name="Kennedy M."/>
            <person name="Grigoriev I.V."/>
            <person name="Spatafora J.W."/>
        </authorList>
    </citation>
    <scope>NUCLEOTIDE SEQUENCE [LARGE SCALE GENOMIC DNA]</scope>
    <source>
        <strain evidence="6 7">CBS 120377</strain>
    </source>
</reference>
<feature type="domain" description="Nephrocystin 3-like N-terminal" evidence="5">
    <location>
        <begin position="225"/>
        <end position="390"/>
    </location>
</feature>
<feature type="repeat" description="ANK" evidence="2">
    <location>
        <begin position="745"/>
        <end position="778"/>
    </location>
</feature>
<dbReference type="KEGG" id="psco:LY89DRAFT_153773"/>
<dbReference type="InterPro" id="IPR054471">
    <property type="entry name" value="GPIID_WHD"/>
</dbReference>
<evidence type="ECO:0000259" key="4">
    <source>
        <dbReference type="Pfam" id="PF22939"/>
    </source>
</evidence>
<feature type="repeat" description="ANK" evidence="2">
    <location>
        <begin position="813"/>
        <end position="838"/>
    </location>
</feature>
<evidence type="ECO:0000313" key="6">
    <source>
        <dbReference type="EMBL" id="KUJ13176.1"/>
    </source>
</evidence>
<evidence type="ECO:0000259" key="5">
    <source>
        <dbReference type="Pfam" id="PF24883"/>
    </source>
</evidence>
<feature type="region of interest" description="Disordered" evidence="3">
    <location>
        <begin position="179"/>
        <end position="198"/>
    </location>
</feature>
<evidence type="ECO:0000256" key="1">
    <source>
        <dbReference type="ARBA" id="ARBA00022737"/>
    </source>
</evidence>
<keyword evidence="1" id="KW-0677">Repeat</keyword>
<feature type="repeat" description="ANK" evidence="2">
    <location>
        <begin position="712"/>
        <end position="744"/>
    </location>
</feature>
<feature type="repeat" description="ANK" evidence="2">
    <location>
        <begin position="780"/>
        <end position="812"/>
    </location>
</feature>
<organism evidence="6 7">
    <name type="scientific">Mollisia scopiformis</name>
    <name type="common">Conifer needle endophyte fungus</name>
    <name type="synonym">Phialocephala scopiformis</name>
    <dbReference type="NCBI Taxonomy" id="149040"/>
    <lineage>
        <taxon>Eukaryota</taxon>
        <taxon>Fungi</taxon>
        <taxon>Dikarya</taxon>
        <taxon>Ascomycota</taxon>
        <taxon>Pezizomycotina</taxon>
        <taxon>Leotiomycetes</taxon>
        <taxon>Helotiales</taxon>
        <taxon>Mollisiaceae</taxon>
        <taxon>Mollisia</taxon>
    </lineage>
</organism>
<dbReference type="SUPFAM" id="SSF48403">
    <property type="entry name" value="Ankyrin repeat"/>
    <property type="match status" value="1"/>
</dbReference>
<dbReference type="InterPro" id="IPR027417">
    <property type="entry name" value="P-loop_NTPase"/>
</dbReference>
<dbReference type="Pfam" id="PF22939">
    <property type="entry name" value="WHD_GPIID"/>
    <property type="match status" value="1"/>
</dbReference>
<dbReference type="PROSITE" id="PS50297">
    <property type="entry name" value="ANK_REP_REGION"/>
    <property type="match status" value="4"/>
</dbReference>
<dbReference type="AlphaFoldDB" id="A0A194WYY6"/>
<sequence length="852" mass="95380">MADPFGTGAGIVGVIGLAIQITQVVVQFGIDWKDAPENVKTFMAELGTLKTVLSETNTNIILNPDFAAAFQNRSSLLLSQLGPEAPLTTDTNLMLEICRRELDSMLKELKKRGQGHRLGWERLKGAFLAKDTRDSVENLCRQCQTLNNMLSIDAAALGATTYKEVREARKEQQDISLAIRGGVDESNRRQENQEQQHERQTILQWLTPVDYAAQQSDFIGRRQEGTGQWLLDSAQFRAWLETDKQTLFCPGIPGAGKTILTSIVVDELTTRICNDPTIGIAYLYCNFRRKDEQKAQDLLASLLKQLSEQRSSLPDSVKSLYGKHKEKRTRPSLEEMSRTLQFVASIYSRVIVVIDALDECQVSDGCRPAFLTEIFSLQLKTGANLFATSRFIPDITEKFKGSIISEIRAHNEDVRHYLDGRISQSGQKLLETYREEIKTEITKAVDGMFLLAQLHFESISTKKTLKKMKGVLKNLPIGPKAYDYAYEQAMQRILDHDADSEELAKQVLSWITCSKRPLSTSELQHALAVEVGKTYLDEENLPQLEDMVSVCAGLVTIDEESSIIRLVHYTTQEYFERTQKQWFFDAQTDITTICITYLSFNEFESGICQNDEDFEQRLQSNKLYDYAAHNWGYHTREASIFYPGIIDFLQKQGHVGASSQALIAVKRWRGDIEYSQEIPKHMTGLHLAAYFGVDDAVRALLNNNSPDLKDSYGQTPLSWAAKSGHEAMVKLLLDKGAELEAKSTYGQTPLSRAAGSGGHEAVVKLLLEKNAELETKDIENGQTPLSWAARNGHEAVVMLLLATDANVSIENKSGWTALQLAALGGHEGVVRLLVTHGAPDPEDFYGLEKLFS</sequence>
<name>A0A194WYY6_MOLSC</name>
<dbReference type="OrthoDB" id="195446at2759"/>
<keyword evidence="7" id="KW-1185">Reference proteome</keyword>
<dbReference type="Gene3D" id="3.40.50.300">
    <property type="entry name" value="P-loop containing nucleotide triphosphate hydrolases"/>
    <property type="match status" value="1"/>
</dbReference>
<dbReference type="GeneID" id="28815160"/>